<sequence>MTTAPLFGTVLVANRGEIACRVIRTLRRLGIRSVAVHSDADADAPHVRAADVAVRIGPAAAEHSYLDVDAVVDAALRTGADAVHPGYGFLAESPALALACERAGVVLVGPGLRALEVMGDKIRARTHVATAGVPVLPGTQRQGMTDDELVEAATAVGFPLLVKPSAGGGGKGMEVVRDPADLPAALVAARRVARAAFGDDDLLLERFVERPRHVEIQVLGDVHGTVVHLGERECSLQRRHQKVVEEAPSPLLGPEDRERLGELACTVARSVGYVGAGTVELLVADDDPTQAWFMEMNTRLQVEHPVTELVTGVDLVECQLVVAAGRPVPVAQGDVRLVGHAVEARLYAEDPARGFLPTTGTVLALAEAAGDGVRVDSGLRAGLVVGAHYDPMLAKVVAWGADRAQALDRLDAALAATTVLGVRTNLEVLRVLVGDGDVRAGRLDTGLVERRLDGLELAPPTDAHLAAAALLTCAASAPHD</sequence>
<comment type="caution">
    <text evidence="10">The sequence shown here is derived from an EMBL/GenBank/DDBJ whole genome shotgun (WGS) entry which is preliminary data.</text>
</comment>
<dbReference type="Gene3D" id="3.30.470.20">
    <property type="entry name" value="ATP-grasp fold, B domain"/>
    <property type="match status" value="1"/>
</dbReference>
<dbReference type="PANTHER" id="PTHR18866:SF33">
    <property type="entry name" value="METHYLCROTONOYL-COA CARBOXYLASE SUBUNIT ALPHA, MITOCHONDRIAL-RELATED"/>
    <property type="match status" value="1"/>
</dbReference>
<dbReference type="InterPro" id="IPR011764">
    <property type="entry name" value="Biotin_carboxylation_dom"/>
</dbReference>
<feature type="non-terminal residue" evidence="10">
    <location>
        <position position="480"/>
    </location>
</feature>
<accession>A0A0A0BLC4</accession>
<evidence type="ECO:0000256" key="2">
    <source>
        <dbReference type="ARBA" id="ARBA00022598"/>
    </source>
</evidence>
<evidence type="ECO:0000313" key="11">
    <source>
        <dbReference type="Proteomes" id="UP000029839"/>
    </source>
</evidence>
<dbReference type="PANTHER" id="PTHR18866">
    <property type="entry name" value="CARBOXYLASE:PYRUVATE/ACETYL-COA/PROPIONYL-COA CARBOXYLASE"/>
    <property type="match status" value="1"/>
</dbReference>
<keyword evidence="11" id="KW-1185">Reference proteome</keyword>
<reference evidence="10 11" key="2">
    <citation type="journal article" date="2015" name="Stand. Genomic Sci.">
        <title>Draft genome sequence of Cellulomonas carbonis T26(T) and comparative analysis of six Cellulomonas genomes.</title>
        <authorList>
            <person name="Zhuang W."/>
            <person name="Zhang S."/>
            <person name="Xia X."/>
            <person name="Wang G."/>
        </authorList>
    </citation>
    <scope>NUCLEOTIDE SEQUENCE [LARGE SCALE GENOMIC DNA]</scope>
    <source>
        <strain evidence="10 11">T26</strain>
    </source>
</reference>
<evidence type="ECO:0000259" key="9">
    <source>
        <dbReference type="PROSITE" id="PS50979"/>
    </source>
</evidence>
<dbReference type="EC" id="6.3.4.14" evidence="1"/>
<gene>
    <name evidence="10" type="ORF">N868_06380</name>
</gene>
<dbReference type="PROSITE" id="PS50975">
    <property type="entry name" value="ATP_GRASP"/>
    <property type="match status" value="1"/>
</dbReference>
<keyword evidence="3 7" id="KW-0547">Nucleotide-binding</keyword>
<dbReference type="GO" id="GO:0046872">
    <property type="term" value="F:metal ion binding"/>
    <property type="evidence" value="ECO:0007669"/>
    <property type="project" value="InterPro"/>
</dbReference>
<dbReference type="InterPro" id="IPR016185">
    <property type="entry name" value="PreATP-grasp_dom_sf"/>
</dbReference>
<evidence type="ECO:0000256" key="4">
    <source>
        <dbReference type="ARBA" id="ARBA00022840"/>
    </source>
</evidence>
<dbReference type="AlphaFoldDB" id="A0A0A0BLC4"/>
<dbReference type="InterPro" id="IPR011761">
    <property type="entry name" value="ATP-grasp"/>
</dbReference>
<evidence type="ECO:0000256" key="1">
    <source>
        <dbReference type="ARBA" id="ARBA00013263"/>
    </source>
</evidence>
<dbReference type="PROSITE" id="PS00867">
    <property type="entry name" value="CPSASE_2"/>
    <property type="match status" value="1"/>
</dbReference>
<dbReference type="GO" id="GO:0005524">
    <property type="term" value="F:ATP binding"/>
    <property type="evidence" value="ECO:0007669"/>
    <property type="project" value="UniProtKB-UniRule"/>
</dbReference>
<keyword evidence="4 7" id="KW-0067">ATP-binding</keyword>
<evidence type="ECO:0000259" key="8">
    <source>
        <dbReference type="PROSITE" id="PS50975"/>
    </source>
</evidence>
<dbReference type="GO" id="GO:0004075">
    <property type="term" value="F:biotin carboxylase activity"/>
    <property type="evidence" value="ECO:0007669"/>
    <property type="project" value="UniProtKB-EC"/>
</dbReference>
<comment type="pathway">
    <text evidence="6">Amino-acid degradation; L-leucine degradation.</text>
</comment>
<dbReference type="PROSITE" id="PS00866">
    <property type="entry name" value="CPSASE_1"/>
    <property type="match status" value="1"/>
</dbReference>
<organism evidence="10 11">
    <name type="scientific">Cellulomonas carbonis T26</name>
    <dbReference type="NCBI Taxonomy" id="947969"/>
    <lineage>
        <taxon>Bacteria</taxon>
        <taxon>Bacillati</taxon>
        <taxon>Actinomycetota</taxon>
        <taxon>Actinomycetes</taxon>
        <taxon>Micrococcales</taxon>
        <taxon>Cellulomonadaceae</taxon>
        <taxon>Cellulomonas</taxon>
    </lineage>
</organism>
<dbReference type="InterPro" id="IPR011054">
    <property type="entry name" value="Rudment_hybrid_motif"/>
</dbReference>
<dbReference type="Pfam" id="PF00289">
    <property type="entry name" value="Biotin_carb_N"/>
    <property type="match status" value="1"/>
</dbReference>
<dbReference type="SUPFAM" id="SSF51246">
    <property type="entry name" value="Rudiment single hybrid motif"/>
    <property type="match status" value="1"/>
</dbReference>
<proteinExistence type="predicted"/>
<dbReference type="InterPro" id="IPR050856">
    <property type="entry name" value="Biotin_carboxylase_complex"/>
</dbReference>
<feature type="domain" description="ATP-grasp" evidence="8">
    <location>
        <begin position="125"/>
        <end position="324"/>
    </location>
</feature>
<keyword evidence="2" id="KW-0436">Ligase</keyword>
<name>A0A0A0BLC4_9CELL</name>
<feature type="domain" description="Biotin carboxylation" evidence="9">
    <location>
        <begin position="6"/>
        <end position="453"/>
    </location>
</feature>
<dbReference type="SMART" id="SM00878">
    <property type="entry name" value="Biotin_carb_C"/>
    <property type="match status" value="1"/>
</dbReference>
<dbReference type="Proteomes" id="UP000029839">
    <property type="component" value="Unassembled WGS sequence"/>
</dbReference>
<dbReference type="Pfam" id="PF02786">
    <property type="entry name" value="CPSase_L_D2"/>
    <property type="match status" value="1"/>
</dbReference>
<evidence type="ECO:0000256" key="6">
    <source>
        <dbReference type="ARBA" id="ARBA00046317"/>
    </source>
</evidence>
<keyword evidence="5" id="KW-0092">Biotin</keyword>
<dbReference type="Pfam" id="PF02785">
    <property type="entry name" value="Biotin_carb_C"/>
    <property type="match status" value="1"/>
</dbReference>
<evidence type="ECO:0000256" key="5">
    <source>
        <dbReference type="ARBA" id="ARBA00023267"/>
    </source>
</evidence>
<dbReference type="FunFam" id="3.30.470.20:FF:000028">
    <property type="entry name" value="Methylcrotonoyl-CoA carboxylase subunit alpha, mitochondrial"/>
    <property type="match status" value="1"/>
</dbReference>
<dbReference type="EMBL" id="AXCY01000177">
    <property type="protein sequence ID" value="KGM08665.1"/>
    <property type="molecule type" value="Genomic_DNA"/>
</dbReference>
<dbReference type="InterPro" id="IPR005482">
    <property type="entry name" value="Biotin_COase_C"/>
</dbReference>
<dbReference type="InterPro" id="IPR005481">
    <property type="entry name" value="BC-like_N"/>
</dbReference>
<dbReference type="PROSITE" id="PS50979">
    <property type="entry name" value="BC"/>
    <property type="match status" value="1"/>
</dbReference>
<protein>
    <recommendedName>
        <fullName evidence="1">biotin carboxylase</fullName>
        <ecNumber evidence="1">6.3.4.14</ecNumber>
    </recommendedName>
</protein>
<dbReference type="OrthoDB" id="9760256at2"/>
<dbReference type="FunFam" id="3.40.50.20:FF:000010">
    <property type="entry name" value="Propionyl-CoA carboxylase subunit alpha"/>
    <property type="match status" value="1"/>
</dbReference>
<dbReference type="InterPro" id="IPR005479">
    <property type="entry name" value="CPAse_ATP-bd"/>
</dbReference>
<reference evidence="10 11" key="1">
    <citation type="submission" date="2013-08" db="EMBL/GenBank/DDBJ databases">
        <title>Genome sequencing of Cellulomonas carbonis T26.</title>
        <authorList>
            <person name="Chen F."/>
            <person name="Li Y."/>
            <person name="Wang G."/>
        </authorList>
    </citation>
    <scope>NUCLEOTIDE SEQUENCE [LARGE SCALE GENOMIC DNA]</scope>
    <source>
        <strain evidence="10 11">T26</strain>
    </source>
</reference>
<dbReference type="RefSeq" id="WP_081978957.1">
    <property type="nucleotide sequence ID" value="NZ_AXCY01000177.1"/>
</dbReference>
<evidence type="ECO:0000256" key="7">
    <source>
        <dbReference type="PROSITE-ProRule" id="PRU00409"/>
    </source>
</evidence>
<evidence type="ECO:0000313" key="10">
    <source>
        <dbReference type="EMBL" id="KGM08665.1"/>
    </source>
</evidence>
<evidence type="ECO:0000256" key="3">
    <source>
        <dbReference type="ARBA" id="ARBA00022741"/>
    </source>
</evidence>
<dbReference type="SUPFAM" id="SSF56059">
    <property type="entry name" value="Glutathione synthetase ATP-binding domain-like"/>
    <property type="match status" value="1"/>
</dbReference>
<dbReference type="SUPFAM" id="SSF52440">
    <property type="entry name" value="PreATP-grasp domain"/>
    <property type="match status" value="1"/>
</dbReference>